<comment type="caution">
    <text evidence="1">The sequence shown here is derived from an EMBL/GenBank/DDBJ whole genome shotgun (WGS) entry which is preliminary data.</text>
</comment>
<dbReference type="Proteomes" id="UP000290218">
    <property type="component" value="Unassembled WGS sequence"/>
</dbReference>
<dbReference type="EMBL" id="SDHX01000002">
    <property type="protein sequence ID" value="RXK53200.1"/>
    <property type="molecule type" value="Genomic_DNA"/>
</dbReference>
<accession>A0A4Q1C494</accession>
<keyword evidence="2" id="KW-1185">Reference proteome</keyword>
<organism evidence="1 2">
    <name type="scientific">Oleiharenicola lentus</name>
    <dbReference type="NCBI Taxonomy" id="2508720"/>
    <lineage>
        <taxon>Bacteria</taxon>
        <taxon>Pseudomonadati</taxon>
        <taxon>Verrucomicrobiota</taxon>
        <taxon>Opitutia</taxon>
        <taxon>Opitutales</taxon>
        <taxon>Opitutaceae</taxon>
        <taxon>Oleiharenicola</taxon>
    </lineage>
</organism>
<evidence type="ECO:0000313" key="2">
    <source>
        <dbReference type="Proteomes" id="UP000290218"/>
    </source>
</evidence>
<dbReference type="RefSeq" id="WP_129048789.1">
    <property type="nucleotide sequence ID" value="NZ_SDHX01000002.1"/>
</dbReference>
<evidence type="ECO:0000313" key="1">
    <source>
        <dbReference type="EMBL" id="RXK53200.1"/>
    </source>
</evidence>
<sequence>MINAIKKTLLAGLGAAVVTKEKVEAGLDELVSQGKLNAADARRLARKLARDGRREFAELSNDVGEKLHDLALKSAREGQTRLRQLEAHLKKVEQQNKPRRAKPARRAK</sequence>
<reference evidence="1 2" key="1">
    <citation type="submission" date="2019-01" db="EMBL/GenBank/DDBJ databases">
        <title>Lacunisphaera sp. strain TWA-58.</title>
        <authorList>
            <person name="Chen W.-M."/>
        </authorList>
    </citation>
    <scope>NUCLEOTIDE SEQUENCE [LARGE SCALE GENOMIC DNA]</scope>
    <source>
        <strain evidence="1 2">TWA-58</strain>
    </source>
</reference>
<dbReference type="NCBIfam" id="NF047773">
    <property type="entry name" value="phas_rel_Lepto"/>
    <property type="match status" value="1"/>
</dbReference>
<dbReference type="AlphaFoldDB" id="A0A4Q1C494"/>
<evidence type="ECO:0008006" key="3">
    <source>
        <dbReference type="Google" id="ProtNLM"/>
    </source>
</evidence>
<proteinExistence type="predicted"/>
<gene>
    <name evidence="1" type="ORF">ESB00_16000</name>
</gene>
<dbReference type="OrthoDB" id="198919at2"/>
<protein>
    <recommendedName>
        <fullName evidence="3">Polyhydroxyalkanoate synthesis regulator</fullName>
    </recommendedName>
</protein>
<name>A0A4Q1C494_9BACT</name>